<keyword evidence="2 7" id="KW-0812">Transmembrane</keyword>
<feature type="compositionally biased region" description="Polar residues" evidence="6">
    <location>
        <begin position="391"/>
        <end position="400"/>
    </location>
</feature>
<dbReference type="InterPro" id="IPR049326">
    <property type="entry name" value="Rhodopsin_dom_fungi"/>
</dbReference>
<sequence length="421" mass="46891">MIVVDSMVAAQQIAESSTSTLNMAQHRAIGINVAFIVFIVIIMGMRMWARIVITKAIVWMAVGTITTIGLSIAIIMAVKYGIGRTSANSQRSFACRMWRLTPGTGADIPLDSMEPMLLAFFTSRVLYAISMFVVKIALLLFYLRLDNRPMMRWTVYGLTFVVVATAVAHIVIAVVECSPPQLFWTSKGDQQIYMTHCLDQATQQAVWDATGITVIVTDIILWICPIPMIWKLQLPKRQKWAVSAVFACGIISVFAGCVRFYYVRQLAHEPELYRQLADSLIWYALELHIAIFCGCSSALKVFFKRYFPSFLGSSSSRTKYPLDSQGNDRTKTNSSHPLASLSSRITGNQTIITATGRRGRTQIQESIGSSNSSEEAIMPSNGEIRMKTEFQQEVTRTSGDSNDKTSGTDKKAVSHVRSFVR</sequence>
<evidence type="ECO:0000313" key="10">
    <source>
        <dbReference type="Proteomes" id="UP000652219"/>
    </source>
</evidence>
<comment type="caution">
    <text evidence="9">The sequence shown here is derived from an EMBL/GenBank/DDBJ whole genome shotgun (WGS) entry which is preliminary data.</text>
</comment>
<evidence type="ECO:0000256" key="7">
    <source>
        <dbReference type="SAM" id="Phobius"/>
    </source>
</evidence>
<feature type="domain" description="Rhodopsin" evidence="8">
    <location>
        <begin position="45"/>
        <end position="305"/>
    </location>
</feature>
<organism evidence="9 10">
    <name type="scientific">Colletotrichum sojae</name>
    <dbReference type="NCBI Taxonomy" id="2175907"/>
    <lineage>
        <taxon>Eukaryota</taxon>
        <taxon>Fungi</taxon>
        <taxon>Dikarya</taxon>
        <taxon>Ascomycota</taxon>
        <taxon>Pezizomycotina</taxon>
        <taxon>Sordariomycetes</taxon>
        <taxon>Hypocreomycetidae</taxon>
        <taxon>Glomerellales</taxon>
        <taxon>Glomerellaceae</taxon>
        <taxon>Colletotrichum</taxon>
        <taxon>Colletotrichum orchidearum species complex</taxon>
    </lineage>
</organism>
<dbReference type="GO" id="GO:0016020">
    <property type="term" value="C:membrane"/>
    <property type="evidence" value="ECO:0007669"/>
    <property type="project" value="UniProtKB-SubCell"/>
</dbReference>
<reference evidence="9 10" key="1">
    <citation type="journal article" date="2020" name="Phytopathology">
        <title>Genome Sequence Resources of Colletotrichum truncatum, C. plurivorum, C. musicola, and C. sojae: Four Species Pathogenic to Soybean (Glycine max).</title>
        <authorList>
            <person name="Rogerio F."/>
            <person name="Boufleur T.R."/>
            <person name="Ciampi-Guillardi M."/>
            <person name="Sukno S.A."/>
            <person name="Thon M.R."/>
            <person name="Massola Junior N.S."/>
            <person name="Baroncelli R."/>
        </authorList>
    </citation>
    <scope>NUCLEOTIDE SEQUENCE [LARGE SCALE GENOMIC DNA]</scope>
    <source>
        <strain evidence="9 10">LFN0009</strain>
    </source>
</reference>
<feature type="transmembrane region" description="Helical" evidence="7">
    <location>
        <begin position="155"/>
        <end position="175"/>
    </location>
</feature>
<proteinExistence type="inferred from homology"/>
<comment type="similarity">
    <text evidence="5">Belongs to the SAT4 family.</text>
</comment>
<feature type="region of interest" description="Disordered" evidence="6">
    <location>
        <begin position="359"/>
        <end position="421"/>
    </location>
</feature>
<evidence type="ECO:0000259" key="8">
    <source>
        <dbReference type="Pfam" id="PF20684"/>
    </source>
</evidence>
<dbReference type="PANTHER" id="PTHR33048:SF129">
    <property type="entry name" value="INTEGRAL MEMBRANE PROTEIN-RELATED"/>
    <property type="match status" value="1"/>
</dbReference>
<name>A0A8H6IXI5_9PEZI</name>
<dbReference type="Proteomes" id="UP000652219">
    <property type="component" value="Unassembled WGS sequence"/>
</dbReference>
<evidence type="ECO:0000256" key="6">
    <source>
        <dbReference type="SAM" id="MobiDB-lite"/>
    </source>
</evidence>
<feature type="transmembrane region" description="Helical" evidence="7">
    <location>
        <begin position="282"/>
        <end position="303"/>
    </location>
</feature>
<dbReference type="AlphaFoldDB" id="A0A8H6IXI5"/>
<feature type="transmembrane region" description="Helical" evidence="7">
    <location>
        <begin position="209"/>
        <end position="230"/>
    </location>
</feature>
<gene>
    <name evidence="9" type="ORF">CSOJ01_11418</name>
</gene>
<feature type="transmembrane region" description="Helical" evidence="7">
    <location>
        <begin position="56"/>
        <end position="78"/>
    </location>
</feature>
<accession>A0A8H6IXI5</accession>
<feature type="compositionally biased region" description="Polar residues" evidence="6">
    <location>
        <begin position="365"/>
        <end position="374"/>
    </location>
</feature>
<evidence type="ECO:0000256" key="4">
    <source>
        <dbReference type="ARBA" id="ARBA00023136"/>
    </source>
</evidence>
<dbReference type="InterPro" id="IPR052337">
    <property type="entry name" value="SAT4-like"/>
</dbReference>
<keyword evidence="4 7" id="KW-0472">Membrane</keyword>
<evidence type="ECO:0000313" key="9">
    <source>
        <dbReference type="EMBL" id="KAF6802694.1"/>
    </source>
</evidence>
<feature type="transmembrane region" description="Helical" evidence="7">
    <location>
        <begin position="29"/>
        <end position="49"/>
    </location>
</feature>
<evidence type="ECO:0000256" key="5">
    <source>
        <dbReference type="ARBA" id="ARBA00038359"/>
    </source>
</evidence>
<evidence type="ECO:0000256" key="1">
    <source>
        <dbReference type="ARBA" id="ARBA00004141"/>
    </source>
</evidence>
<evidence type="ECO:0000256" key="3">
    <source>
        <dbReference type="ARBA" id="ARBA00022989"/>
    </source>
</evidence>
<keyword evidence="10" id="KW-1185">Reference proteome</keyword>
<dbReference type="PANTHER" id="PTHR33048">
    <property type="entry name" value="PTH11-LIKE INTEGRAL MEMBRANE PROTEIN (AFU_ORTHOLOGUE AFUA_5G11245)"/>
    <property type="match status" value="1"/>
</dbReference>
<feature type="compositionally biased region" description="Polar residues" evidence="6">
    <location>
        <begin position="314"/>
        <end position="325"/>
    </location>
</feature>
<feature type="compositionally biased region" description="Basic and acidic residues" evidence="6">
    <location>
        <begin position="401"/>
        <end position="412"/>
    </location>
</feature>
<dbReference type="EMBL" id="WIGN01000262">
    <property type="protein sequence ID" value="KAF6802694.1"/>
    <property type="molecule type" value="Genomic_DNA"/>
</dbReference>
<dbReference type="Pfam" id="PF20684">
    <property type="entry name" value="Fung_rhodopsin"/>
    <property type="match status" value="1"/>
</dbReference>
<feature type="region of interest" description="Disordered" evidence="6">
    <location>
        <begin position="314"/>
        <end position="340"/>
    </location>
</feature>
<feature type="transmembrane region" description="Helical" evidence="7">
    <location>
        <begin position="125"/>
        <end position="143"/>
    </location>
</feature>
<evidence type="ECO:0000256" key="2">
    <source>
        <dbReference type="ARBA" id="ARBA00022692"/>
    </source>
</evidence>
<keyword evidence="3 7" id="KW-1133">Transmembrane helix</keyword>
<comment type="subcellular location">
    <subcellularLocation>
        <location evidence="1">Membrane</location>
        <topology evidence="1">Multi-pass membrane protein</topology>
    </subcellularLocation>
</comment>
<protein>
    <recommendedName>
        <fullName evidence="8">Rhodopsin domain-containing protein</fullName>
    </recommendedName>
</protein>
<feature type="transmembrane region" description="Helical" evidence="7">
    <location>
        <begin position="242"/>
        <end position="262"/>
    </location>
</feature>